<sequence>MSKKENFIGNFKNTEKSKDKTYINTYVDKNKNIYPFEKEKANKIKIKQALKEFSKDNLID</sequence>
<evidence type="ECO:0000313" key="2">
    <source>
        <dbReference type="Proteomes" id="UP000316562"/>
    </source>
</evidence>
<gene>
    <name evidence="1" type="ORF">EVJ46_06435</name>
</gene>
<proteinExistence type="predicted"/>
<reference evidence="1 2" key="1">
    <citation type="journal article" date="2019" name="ISME J.">
        <title>Insights into ecological role of a new deltaproteobacterial order Candidatus Acidulodesulfobacterales by metagenomics and metatranscriptomics.</title>
        <authorList>
            <person name="Tan S."/>
            <person name="Liu J."/>
            <person name="Fang Y."/>
            <person name="Hedlund B.P."/>
            <person name="Lian Z.H."/>
            <person name="Huang L.Y."/>
            <person name="Li J.T."/>
            <person name="Huang L.N."/>
            <person name="Li W.J."/>
            <person name="Jiang H.C."/>
            <person name="Dong H.L."/>
            <person name="Shu W.S."/>
        </authorList>
    </citation>
    <scope>NUCLEOTIDE SEQUENCE [LARGE SCALE GENOMIC DNA]</scope>
    <source>
        <strain evidence="1">AP2</strain>
    </source>
</reference>
<accession>A0A519BEZ3</accession>
<dbReference type="EMBL" id="SGBC01000003">
    <property type="protein sequence ID" value="RZD15834.1"/>
    <property type="molecule type" value="Genomic_DNA"/>
</dbReference>
<evidence type="ECO:0000313" key="1">
    <source>
        <dbReference type="EMBL" id="RZD15834.1"/>
    </source>
</evidence>
<protein>
    <submittedName>
        <fullName evidence="1">Uncharacterized protein</fullName>
    </submittedName>
</protein>
<name>A0A519BEZ3_ACIG2</name>
<comment type="caution">
    <text evidence="1">The sequence shown here is derived from an EMBL/GenBank/DDBJ whole genome shotgun (WGS) entry which is preliminary data.</text>
</comment>
<dbReference type="AlphaFoldDB" id="A0A519BEZ3"/>
<organism evidence="1 2">
    <name type="scientific">Acididesulfobacter guangdongensis</name>
    <dbReference type="NCBI Taxonomy" id="2597225"/>
    <lineage>
        <taxon>Bacteria</taxon>
        <taxon>Deltaproteobacteria</taxon>
        <taxon>Candidatus Acidulodesulfobacterales</taxon>
        <taxon>Candidatus Acididesulfobacter</taxon>
    </lineage>
</organism>
<dbReference type="Proteomes" id="UP000316562">
    <property type="component" value="Unassembled WGS sequence"/>
</dbReference>